<organism evidence="9 10">
    <name type="scientific">Bordetella pseudohinzii</name>
    <dbReference type="NCBI Taxonomy" id="1331258"/>
    <lineage>
        <taxon>Bacteria</taxon>
        <taxon>Pseudomonadati</taxon>
        <taxon>Pseudomonadota</taxon>
        <taxon>Betaproteobacteria</taxon>
        <taxon>Burkholderiales</taxon>
        <taxon>Alcaligenaceae</taxon>
        <taxon>Bordetella</taxon>
    </lineage>
</organism>
<evidence type="ECO:0000313" key="8">
    <source>
        <dbReference type="EMBL" id="ANY17060.1"/>
    </source>
</evidence>
<dbReference type="Pfam" id="PF20582">
    <property type="entry name" value="UPF0758_N"/>
    <property type="match status" value="1"/>
</dbReference>
<dbReference type="Gene3D" id="3.40.140.10">
    <property type="entry name" value="Cytidine Deaminase, domain 2"/>
    <property type="match status" value="1"/>
</dbReference>
<sequence length="225" mass="24627">MNLPDTLLPCQRPRERLLRLGAPPLNDAELLALALRTGRRGCNALELAQRLLVRYGGLRGVFSATAQELCAEPGLGAAKACSLLVAPELSRRAIEESLRGRQTMNHPDEVKRYCRTALSHQPIEHCIALFLDQQLQLLACGELAQGTLARASVFPREVVKEALRRHAAAIILAHNHPSGSARPSSSDCLFTRQLGQALALVDVQLIDHLIVARDQVYSMAEHGQL</sequence>
<dbReference type="KEGG" id="bpdz:BBN53_14965"/>
<protein>
    <submittedName>
        <fullName evidence="9">DNA repair protein RadC</fullName>
    </submittedName>
</protein>
<evidence type="ECO:0000313" key="11">
    <source>
        <dbReference type="Proteomes" id="UP000092950"/>
    </source>
</evidence>
<proteinExistence type="inferred from homology"/>
<dbReference type="Pfam" id="PF04002">
    <property type="entry name" value="RadC"/>
    <property type="match status" value="1"/>
</dbReference>
<evidence type="ECO:0000256" key="3">
    <source>
        <dbReference type="ARBA" id="ARBA00022801"/>
    </source>
</evidence>
<reference evidence="9 10" key="1">
    <citation type="submission" date="2015-09" db="EMBL/GenBank/DDBJ databases">
        <authorList>
            <person name="Jackson K.R."/>
            <person name="Lunt B.L."/>
            <person name="Fisher J.N.B."/>
            <person name="Gardner A.V."/>
            <person name="Bailey M.E."/>
            <person name="Deus L.M."/>
            <person name="Earl A.S."/>
            <person name="Gibby P.D."/>
            <person name="Hartmann K.A."/>
            <person name="Liu J.E."/>
            <person name="Manci A.M."/>
            <person name="Nielsen D.A."/>
            <person name="Solomon M.B."/>
            <person name="Breakwell D.P."/>
            <person name="Burnett S.H."/>
            <person name="Grose J.H."/>
        </authorList>
    </citation>
    <scope>NUCLEOTIDE SEQUENCE [LARGE SCALE GENOMIC DNA]</scope>
    <source>
        <strain evidence="9 10">2789STDY5608636</strain>
    </source>
</reference>
<dbReference type="NCBIfam" id="TIGR00608">
    <property type="entry name" value="radc"/>
    <property type="match status" value="1"/>
</dbReference>
<dbReference type="EMBL" id="CP016440">
    <property type="protein sequence ID" value="ANY17060.1"/>
    <property type="molecule type" value="Genomic_DNA"/>
</dbReference>
<keyword evidence="5" id="KW-0482">Metalloprotease</keyword>
<dbReference type="NCBIfam" id="NF000642">
    <property type="entry name" value="PRK00024.1"/>
    <property type="match status" value="1"/>
</dbReference>
<evidence type="ECO:0000256" key="2">
    <source>
        <dbReference type="ARBA" id="ARBA00022723"/>
    </source>
</evidence>
<dbReference type="CDD" id="cd08071">
    <property type="entry name" value="MPN_DUF2466"/>
    <property type="match status" value="1"/>
</dbReference>
<dbReference type="GO" id="GO:0006508">
    <property type="term" value="P:proteolysis"/>
    <property type="evidence" value="ECO:0007669"/>
    <property type="project" value="UniProtKB-KW"/>
</dbReference>
<feature type="domain" description="MPN" evidence="7">
    <location>
        <begin position="103"/>
        <end position="225"/>
    </location>
</feature>
<dbReference type="OrthoDB" id="9804482at2"/>
<dbReference type="InterPro" id="IPR037518">
    <property type="entry name" value="MPN"/>
</dbReference>
<keyword evidence="2" id="KW-0479">Metal-binding</keyword>
<keyword evidence="4" id="KW-0862">Zinc</keyword>
<dbReference type="Proteomes" id="UP000092950">
    <property type="component" value="Chromosome"/>
</dbReference>
<dbReference type="PANTHER" id="PTHR30471">
    <property type="entry name" value="DNA REPAIR PROTEIN RADC"/>
    <property type="match status" value="1"/>
</dbReference>
<comment type="similarity">
    <text evidence="6">Belongs to the UPF0758 family.</text>
</comment>
<dbReference type="RefSeq" id="WP_043214579.1">
    <property type="nucleotide sequence ID" value="NZ_CAJGUP010000215.1"/>
</dbReference>
<evidence type="ECO:0000259" key="7">
    <source>
        <dbReference type="PROSITE" id="PS50249"/>
    </source>
</evidence>
<dbReference type="PROSITE" id="PS01302">
    <property type="entry name" value="UPF0758"/>
    <property type="match status" value="1"/>
</dbReference>
<dbReference type="SUPFAM" id="SSF47781">
    <property type="entry name" value="RuvA domain 2-like"/>
    <property type="match status" value="1"/>
</dbReference>
<evidence type="ECO:0000256" key="1">
    <source>
        <dbReference type="ARBA" id="ARBA00022670"/>
    </source>
</evidence>
<evidence type="ECO:0000256" key="4">
    <source>
        <dbReference type="ARBA" id="ARBA00022833"/>
    </source>
</evidence>
<dbReference type="PROSITE" id="PS50249">
    <property type="entry name" value="MPN"/>
    <property type="match status" value="1"/>
</dbReference>
<dbReference type="InterPro" id="IPR046778">
    <property type="entry name" value="UPF0758_N"/>
</dbReference>
<gene>
    <name evidence="8" type="ORF">BBN53_14965</name>
    <name evidence="9" type="ORF">ERS370011_04159</name>
</gene>
<dbReference type="InterPro" id="IPR025657">
    <property type="entry name" value="RadC_JAB"/>
</dbReference>
<evidence type="ECO:0000313" key="10">
    <source>
        <dbReference type="Proteomes" id="UP000053096"/>
    </source>
</evidence>
<reference evidence="8 11" key="2">
    <citation type="submission" date="2016-07" db="EMBL/GenBank/DDBJ databases">
        <title>Complete genome sequences of Bordetella pseudohinzii.</title>
        <authorList>
            <person name="Spilker T."/>
            <person name="Darrah R."/>
            <person name="LiPuma J.J."/>
        </authorList>
    </citation>
    <scope>NUCLEOTIDE SEQUENCE [LARGE SCALE GENOMIC DNA]</scope>
    <source>
        <strain evidence="8 11">HI4681</strain>
    </source>
</reference>
<dbReference type="InterPro" id="IPR001405">
    <property type="entry name" value="UPF0758"/>
</dbReference>
<accession>A0A0M7I5N6</accession>
<evidence type="ECO:0000313" key="9">
    <source>
        <dbReference type="EMBL" id="CUJ18209.1"/>
    </source>
</evidence>
<dbReference type="AlphaFoldDB" id="A0A0J6BZ32"/>
<keyword evidence="11" id="KW-1185">Reference proteome</keyword>
<dbReference type="SUPFAM" id="SSF102712">
    <property type="entry name" value="JAB1/MPN domain"/>
    <property type="match status" value="1"/>
</dbReference>
<accession>A0A0J6BZ32</accession>
<dbReference type="GO" id="GO:0008237">
    <property type="term" value="F:metallopeptidase activity"/>
    <property type="evidence" value="ECO:0007669"/>
    <property type="project" value="UniProtKB-KW"/>
</dbReference>
<evidence type="ECO:0000256" key="6">
    <source>
        <dbReference type="RuleBase" id="RU003797"/>
    </source>
</evidence>
<dbReference type="InterPro" id="IPR010994">
    <property type="entry name" value="RuvA_2-like"/>
</dbReference>
<dbReference type="GO" id="GO:0046872">
    <property type="term" value="F:metal ion binding"/>
    <property type="evidence" value="ECO:0007669"/>
    <property type="project" value="UniProtKB-KW"/>
</dbReference>
<keyword evidence="1" id="KW-0645">Protease</keyword>
<dbReference type="EMBL" id="CYTV01000021">
    <property type="protein sequence ID" value="CUJ18209.1"/>
    <property type="molecule type" value="Genomic_DNA"/>
</dbReference>
<name>A0A0J6BZ32_9BORD</name>
<dbReference type="Proteomes" id="UP000053096">
    <property type="component" value="Unassembled WGS sequence"/>
</dbReference>
<evidence type="ECO:0000256" key="5">
    <source>
        <dbReference type="ARBA" id="ARBA00023049"/>
    </source>
</evidence>
<keyword evidence="3" id="KW-0378">Hydrolase</keyword>
<dbReference type="PANTHER" id="PTHR30471:SF3">
    <property type="entry name" value="UPF0758 PROTEIN YEES-RELATED"/>
    <property type="match status" value="1"/>
</dbReference>
<dbReference type="InterPro" id="IPR020891">
    <property type="entry name" value="UPF0758_CS"/>
</dbReference>